<accession>A0ABW2QDI3</accession>
<gene>
    <name evidence="5" type="ORF">ACFQPB_00560</name>
</gene>
<sequence>MASQENWLNLPTITFTGVDGDGDEVSVGLAARIQDDVPEVVVNAPTAPIIPAFSLTYHGGEAGHNNSIGFYVKNADGTPKAGAVLFDGVRDATSADGAAGTLTVGGMAYTVALIPGGKGYTVRLPEGVAPDDIGFFLVPNGGAADARFDLTPVSFDKVEGAWAAKVGNTVLNGDLDGAGGSRIYFSDNALNNDGQSHVQNTPSGVWSGVGNFNWEDLKITSGSSDKDYEDVNLTLNWSGVPLLVSDAGTAGNAKSIDKDNDDDETKLSSRFKVSYGADGAATTNPLTYGFKFTSGAVTILKDTVTQENVRLIAGPDGSVLGVIGSVNAPTPVFSLSVDGSGVLTLTQERAVLHGSNNPHEIINLGAGVLSLVATATDGDADKTSNSFDIGRQLNFQDSGPVAANDFVTVVATAAAPTFNVLTGVGTTGGAGKDTHEGMEDGAQAQVVWVRQGDDRSGAVTDFFASAADSSVGAAGSLGSLTLERDGDATYTVDTNKAKVLGRNESFNDQFNYQMKDADGDTDVANIQVTVQGVNDRPEFLTGNDQTTTLSFDRNGDGDTNDAGEKSHEAPANADGLSFLVHEDKLQQPKGNAESDAQKIKDIGTFGVADPDATDAVTVAFNTAVKPLGITSGGKEVVWVFDGNKATGYQASSPGVADTNKPVVVVTVSGSYVNGERSFTAEVELKGVLDHNVQGDADFKDLGFQLTASDGGVGALTDALSLSVRVEDDAPKVTITQNDFAPLVQSDKTLSGPADTESASAKFTVQYGADGAKAVDGTVYSFKLASNGADSGLVDMGTRQAVKLYTRPDGVVEGRAGSETGAVVFALTVNKATGEVSLDQQRAIKHDESGAGDEIKALAANQLSVVATATDGDGDIVSNESDLGGKLQFGDDGPTASNIITAVGVANTFYANVMISLDVSGSMAWDSGVDKPGRGTGNYTRLEAAVKAIEQMLDAYQAKVTGPGGVGAGNGEVRVSLSTFATDSVQKTDGWVTVDQAKAALANLTANGATNYDDALQELLDSFNNNDTTATPGATYGQPLNTVGVRNVSYFLSDGEPTISNADGSNSNPGDETNTSRGDGIAAGNAPGFAVNGTSEVGEADWTKFLGDNKVISYAVGIGTGVSETYLKPIAYNGETKVNDDAGLVKVISDIDDLASTLVGTTNLPLAVNGSLVSNGNSFGADGGYVKSVTIDGREYTFNGTTVAGALGTGQPGSVDGTKLSVQTTDGVFQFDMKTGDYSFIPVASAPSASKTVDFVLADNDGDTAAATFKVVLSSNGVLTGTEGNDIIIGSNANETLNGLGGNDVLLGGGGNDTLNGGAGNDTLDGGAGNDILNGGAGNDTLNGGAGNDTLNGGAGNDTLNGGAGNDTLNGGAGNDTLTGGDDADRFVWLGDDEGTVAVPAVDYVMDMDTTGGDADTLDVADLLENPSASLAGYLTSTAVDAPNPPDTDTETDDVRIQLDPTSAGPGNTVASEQDIFVLNATIANVTPRIDSTD</sequence>
<keyword evidence="6" id="KW-1185">Reference proteome</keyword>
<organism evidence="5 6">
    <name type="scientific">Hydrogenophaga atypica</name>
    <dbReference type="NCBI Taxonomy" id="249409"/>
    <lineage>
        <taxon>Bacteria</taxon>
        <taxon>Pseudomonadati</taxon>
        <taxon>Pseudomonadota</taxon>
        <taxon>Betaproteobacteria</taxon>
        <taxon>Burkholderiales</taxon>
        <taxon>Comamonadaceae</taxon>
        <taxon>Hydrogenophaga</taxon>
    </lineage>
</organism>
<feature type="region of interest" description="Disordered" evidence="3">
    <location>
        <begin position="1348"/>
        <end position="1377"/>
    </location>
</feature>
<dbReference type="InterPro" id="IPR043824">
    <property type="entry name" value="DUF5801"/>
</dbReference>
<dbReference type="InterPro" id="IPR018511">
    <property type="entry name" value="Hemolysin-typ_Ca-bd_CS"/>
</dbReference>
<dbReference type="SMART" id="SM00327">
    <property type="entry name" value="VWA"/>
    <property type="match status" value="1"/>
</dbReference>
<dbReference type="InterPro" id="IPR001343">
    <property type="entry name" value="Hemolysn_Ca-bd"/>
</dbReference>
<feature type="region of interest" description="Disordered" evidence="3">
    <location>
        <begin position="1055"/>
        <end position="1080"/>
    </location>
</feature>
<dbReference type="Pfam" id="PF00353">
    <property type="entry name" value="HemolysinCabind"/>
    <property type="match status" value="2"/>
</dbReference>
<evidence type="ECO:0000313" key="6">
    <source>
        <dbReference type="Proteomes" id="UP001596501"/>
    </source>
</evidence>
<dbReference type="PROSITE" id="PS00330">
    <property type="entry name" value="HEMOLYSIN_CALCIUM"/>
    <property type="match status" value="5"/>
</dbReference>
<keyword evidence="2" id="KW-0964">Secreted</keyword>
<dbReference type="PRINTS" id="PR00313">
    <property type="entry name" value="CABNDNGRPT"/>
</dbReference>
<dbReference type="Pfam" id="PF19116">
    <property type="entry name" value="DUF5801"/>
    <property type="match status" value="2"/>
</dbReference>
<dbReference type="InterPro" id="IPR002035">
    <property type="entry name" value="VWF_A"/>
</dbReference>
<dbReference type="InterPro" id="IPR025193">
    <property type="entry name" value="DUF4114"/>
</dbReference>
<dbReference type="Gene3D" id="2.150.10.10">
    <property type="entry name" value="Serralysin-like metalloprotease, C-terminal"/>
    <property type="match status" value="2"/>
</dbReference>
<feature type="compositionally biased region" description="Polar residues" evidence="3">
    <location>
        <begin position="542"/>
        <end position="551"/>
    </location>
</feature>
<dbReference type="Pfam" id="PF13448">
    <property type="entry name" value="DUF4114"/>
    <property type="match status" value="1"/>
</dbReference>
<dbReference type="Pfam" id="PF13519">
    <property type="entry name" value="VWA_2"/>
    <property type="match status" value="1"/>
</dbReference>
<feature type="compositionally biased region" description="Polar residues" evidence="3">
    <location>
        <begin position="1057"/>
        <end position="1076"/>
    </location>
</feature>
<dbReference type="NCBIfam" id="TIGR01965">
    <property type="entry name" value="VCBS_repeat"/>
    <property type="match status" value="1"/>
</dbReference>
<dbReference type="PANTHER" id="PTHR38340:SF1">
    <property type="entry name" value="S-LAYER PROTEIN"/>
    <property type="match status" value="1"/>
</dbReference>
<dbReference type="InterPro" id="IPR050557">
    <property type="entry name" value="RTX_toxin/Mannuronan_C5-epim"/>
</dbReference>
<feature type="region of interest" description="Disordered" evidence="3">
    <location>
        <begin position="536"/>
        <end position="570"/>
    </location>
</feature>
<evidence type="ECO:0000259" key="4">
    <source>
        <dbReference type="PROSITE" id="PS50234"/>
    </source>
</evidence>
<evidence type="ECO:0000256" key="3">
    <source>
        <dbReference type="SAM" id="MobiDB-lite"/>
    </source>
</evidence>
<protein>
    <submittedName>
        <fullName evidence="5">DUF5801 repeats-in-toxin domain-containing protein</fullName>
    </submittedName>
</protein>
<dbReference type="InterPro" id="IPR011049">
    <property type="entry name" value="Serralysin-like_metalloprot_C"/>
</dbReference>
<dbReference type="Proteomes" id="UP001596501">
    <property type="component" value="Unassembled WGS sequence"/>
</dbReference>
<dbReference type="InterPro" id="IPR036465">
    <property type="entry name" value="vWFA_dom_sf"/>
</dbReference>
<dbReference type="SUPFAM" id="SSF51120">
    <property type="entry name" value="beta-Roll"/>
    <property type="match status" value="2"/>
</dbReference>
<dbReference type="SUPFAM" id="SSF53300">
    <property type="entry name" value="vWA-like"/>
    <property type="match status" value="1"/>
</dbReference>
<dbReference type="CDD" id="cd00198">
    <property type="entry name" value="vWFA"/>
    <property type="match status" value="1"/>
</dbReference>
<dbReference type="Gene3D" id="3.40.50.410">
    <property type="entry name" value="von Willebrand factor, type A domain"/>
    <property type="match status" value="1"/>
</dbReference>
<evidence type="ECO:0000256" key="2">
    <source>
        <dbReference type="ARBA" id="ARBA00022525"/>
    </source>
</evidence>
<comment type="caution">
    <text evidence="5">The sequence shown here is derived from an EMBL/GenBank/DDBJ whole genome shotgun (WGS) entry which is preliminary data.</text>
</comment>
<name>A0ABW2QDI3_9BURK</name>
<evidence type="ECO:0000256" key="1">
    <source>
        <dbReference type="ARBA" id="ARBA00004613"/>
    </source>
</evidence>
<reference evidence="6" key="1">
    <citation type="journal article" date="2019" name="Int. J. Syst. Evol. Microbiol.">
        <title>The Global Catalogue of Microorganisms (GCM) 10K type strain sequencing project: providing services to taxonomists for standard genome sequencing and annotation.</title>
        <authorList>
            <consortium name="The Broad Institute Genomics Platform"/>
            <consortium name="The Broad Institute Genome Sequencing Center for Infectious Disease"/>
            <person name="Wu L."/>
            <person name="Ma J."/>
        </authorList>
    </citation>
    <scope>NUCLEOTIDE SEQUENCE [LARGE SCALE GENOMIC DNA]</scope>
    <source>
        <strain evidence="6">CGMCC 1.12371</strain>
    </source>
</reference>
<dbReference type="EMBL" id="JBHTCA010000001">
    <property type="protein sequence ID" value="MFC7407346.1"/>
    <property type="molecule type" value="Genomic_DNA"/>
</dbReference>
<dbReference type="InterPro" id="IPR010221">
    <property type="entry name" value="VCBS_dom"/>
</dbReference>
<dbReference type="PROSITE" id="PS50234">
    <property type="entry name" value="VWFA"/>
    <property type="match status" value="1"/>
</dbReference>
<dbReference type="RefSeq" id="WP_382218921.1">
    <property type="nucleotide sequence ID" value="NZ_JBHTCA010000001.1"/>
</dbReference>
<comment type="subcellular location">
    <subcellularLocation>
        <location evidence="1">Secreted</location>
    </subcellularLocation>
</comment>
<feature type="domain" description="VWFA" evidence="4">
    <location>
        <begin position="911"/>
        <end position="1161"/>
    </location>
</feature>
<evidence type="ECO:0000313" key="5">
    <source>
        <dbReference type="EMBL" id="MFC7407346.1"/>
    </source>
</evidence>
<proteinExistence type="predicted"/>
<dbReference type="PANTHER" id="PTHR38340">
    <property type="entry name" value="S-LAYER PROTEIN"/>
    <property type="match status" value="1"/>
</dbReference>